<accession>A0A482X9M5</accession>
<evidence type="ECO:0000259" key="3">
    <source>
        <dbReference type="PROSITE" id="PS50181"/>
    </source>
</evidence>
<dbReference type="InterPro" id="IPR001810">
    <property type="entry name" value="F-box_dom"/>
</dbReference>
<dbReference type="InterPro" id="IPR036047">
    <property type="entry name" value="F-box-like_dom_sf"/>
</dbReference>
<dbReference type="EMBL" id="QKKF02015335">
    <property type="protein sequence ID" value="RZF42168.1"/>
    <property type="molecule type" value="Genomic_DNA"/>
</dbReference>
<name>A0A482X9M5_LAOST</name>
<dbReference type="PANTHER" id="PTHR44436:SF1">
    <property type="entry name" value="F-BOX_WD REPEAT-CONTAINING PROTEIN 2"/>
    <property type="match status" value="1"/>
</dbReference>
<dbReference type="PANTHER" id="PTHR44436">
    <property type="entry name" value="F-BOX/WD REPEAT-CONTAINING PROTEIN 2"/>
    <property type="match status" value="1"/>
</dbReference>
<feature type="domain" description="F-box" evidence="3">
    <location>
        <begin position="6"/>
        <end position="52"/>
    </location>
</feature>
<evidence type="ECO:0000256" key="2">
    <source>
        <dbReference type="ARBA" id="ARBA00022737"/>
    </source>
</evidence>
<dbReference type="InterPro" id="IPR036322">
    <property type="entry name" value="WD40_repeat_dom_sf"/>
</dbReference>
<reference evidence="4 5" key="1">
    <citation type="journal article" date="2017" name="Gigascience">
        <title>Genome sequence of the small brown planthopper, Laodelphax striatellus.</title>
        <authorList>
            <person name="Zhu J."/>
            <person name="Jiang F."/>
            <person name="Wang X."/>
            <person name="Yang P."/>
            <person name="Bao Y."/>
            <person name="Zhao W."/>
            <person name="Wang W."/>
            <person name="Lu H."/>
            <person name="Wang Q."/>
            <person name="Cui N."/>
            <person name="Li J."/>
            <person name="Chen X."/>
            <person name="Luo L."/>
            <person name="Yu J."/>
            <person name="Kang L."/>
            <person name="Cui F."/>
        </authorList>
    </citation>
    <scope>NUCLEOTIDE SEQUENCE [LARGE SCALE GENOMIC DNA]</scope>
    <source>
        <strain evidence="4">Lst14</strain>
    </source>
</reference>
<keyword evidence="5" id="KW-1185">Reference proteome</keyword>
<evidence type="ECO:0000313" key="5">
    <source>
        <dbReference type="Proteomes" id="UP000291343"/>
    </source>
</evidence>
<dbReference type="SUPFAM" id="SSF50978">
    <property type="entry name" value="WD40 repeat-like"/>
    <property type="match status" value="1"/>
</dbReference>
<dbReference type="InterPro" id="IPR015943">
    <property type="entry name" value="WD40/YVTN_repeat-like_dom_sf"/>
</dbReference>
<comment type="caution">
    <text evidence="4">The sequence shown here is derived from an EMBL/GenBank/DDBJ whole genome shotgun (WGS) entry which is preliminary data.</text>
</comment>
<evidence type="ECO:0000256" key="1">
    <source>
        <dbReference type="ARBA" id="ARBA00022574"/>
    </source>
</evidence>
<dbReference type="OrthoDB" id="3219396at2759"/>
<dbReference type="Gene3D" id="2.130.10.10">
    <property type="entry name" value="YVTN repeat-like/Quinoprotein amine dehydrogenase"/>
    <property type="match status" value="1"/>
</dbReference>
<organism evidence="4 5">
    <name type="scientific">Laodelphax striatellus</name>
    <name type="common">Small brown planthopper</name>
    <name type="synonym">Delphax striatella</name>
    <dbReference type="NCBI Taxonomy" id="195883"/>
    <lineage>
        <taxon>Eukaryota</taxon>
        <taxon>Metazoa</taxon>
        <taxon>Ecdysozoa</taxon>
        <taxon>Arthropoda</taxon>
        <taxon>Hexapoda</taxon>
        <taxon>Insecta</taxon>
        <taxon>Pterygota</taxon>
        <taxon>Neoptera</taxon>
        <taxon>Paraneoptera</taxon>
        <taxon>Hemiptera</taxon>
        <taxon>Auchenorrhyncha</taxon>
        <taxon>Fulgoroidea</taxon>
        <taxon>Delphacidae</taxon>
        <taxon>Criomorphinae</taxon>
        <taxon>Laodelphax</taxon>
    </lineage>
</organism>
<dbReference type="SUPFAM" id="SSF81383">
    <property type="entry name" value="F-box domain"/>
    <property type="match status" value="1"/>
</dbReference>
<evidence type="ECO:0000313" key="4">
    <source>
        <dbReference type="EMBL" id="RZF42168.1"/>
    </source>
</evidence>
<keyword evidence="1" id="KW-0853">WD repeat</keyword>
<dbReference type="InterPro" id="IPR042627">
    <property type="entry name" value="FBXW2"/>
</dbReference>
<dbReference type="Proteomes" id="UP000291343">
    <property type="component" value="Unassembled WGS sequence"/>
</dbReference>
<dbReference type="PROSITE" id="PS50181">
    <property type="entry name" value="FBOX"/>
    <property type="match status" value="1"/>
</dbReference>
<dbReference type="Pfam" id="PF12937">
    <property type="entry name" value="F-box-like"/>
    <property type="match status" value="1"/>
</dbReference>
<keyword evidence="2" id="KW-0677">Repeat</keyword>
<sequence>MTTDGLDFVTFLPIEVIELIASYLDGADLLSCCNASQLWCDVLNRDAVWRMLCRQNGWCQDDVFRSSSWRKFYWLQKNWRSGHFKTNHHLIEGDDCLKVGLNKEYIVLCHVFSTQVWKFSPKPILLQEICCGDFHFQTNVSERSLVIRLRRSFHLYYQNKSDGRYSLVRVISQDKCCEDFDSDLDLESATTHCGCNRLVVIQRAKKDHSIAMWHLDSGNKICCIKMDTHVKHILKTIISSNRLYLVVVIDNEYRLKIYDFLKNIWIYELVVFKNIAFGVVPPEMQVNDKLIVCFSPVDINRDLCYGYSPMKVWDYNGKFLTSVILNSGRVDYFAFCLVDQFVIYRSSEEVVKVWNPRDDKEICELPAEKEICKIDRSIGSLVVFSYEKYFDVWDWKRKTKLYRVKTEHENYDSLIHNRIEINAFHYTKQSRNKKCFSVFSFYDQDLSNCNFLIPYNEGTLKYER</sequence>
<protein>
    <recommendedName>
        <fullName evidence="3">F-box domain-containing protein</fullName>
    </recommendedName>
</protein>
<dbReference type="InParanoid" id="A0A482X9M5"/>
<dbReference type="AlphaFoldDB" id="A0A482X9M5"/>
<dbReference type="Gene3D" id="1.20.1280.50">
    <property type="match status" value="1"/>
</dbReference>
<dbReference type="SMART" id="SM00256">
    <property type="entry name" value="FBOX"/>
    <property type="match status" value="1"/>
</dbReference>
<gene>
    <name evidence="4" type="ORF">LSTR_LSTR004317</name>
</gene>
<proteinExistence type="predicted"/>